<feature type="compositionally biased region" description="Acidic residues" evidence="1">
    <location>
        <begin position="11"/>
        <end position="21"/>
    </location>
</feature>
<name>A0A414FWZ4_9ACTN</name>
<accession>A0A414FWZ4</accession>
<keyword evidence="2" id="KW-1133">Transmembrane helix</keyword>
<evidence type="ECO:0000313" key="3">
    <source>
        <dbReference type="EMBL" id="RHD55991.1"/>
    </source>
</evidence>
<organism evidence="3 4">
    <name type="scientific">Collinsella intestinalis</name>
    <dbReference type="NCBI Taxonomy" id="147207"/>
    <lineage>
        <taxon>Bacteria</taxon>
        <taxon>Bacillati</taxon>
        <taxon>Actinomycetota</taxon>
        <taxon>Coriobacteriia</taxon>
        <taxon>Coriobacteriales</taxon>
        <taxon>Coriobacteriaceae</taxon>
        <taxon>Collinsella</taxon>
    </lineage>
</organism>
<feature type="transmembrane region" description="Helical" evidence="2">
    <location>
        <begin position="57"/>
        <end position="76"/>
    </location>
</feature>
<protein>
    <submittedName>
        <fullName evidence="3">Uncharacterized protein</fullName>
    </submittedName>
</protein>
<feature type="transmembrane region" description="Helical" evidence="2">
    <location>
        <begin position="88"/>
        <end position="105"/>
    </location>
</feature>
<evidence type="ECO:0000256" key="1">
    <source>
        <dbReference type="SAM" id="MobiDB-lite"/>
    </source>
</evidence>
<keyword evidence="2" id="KW-0812">Transmembrane</keyword>
<sequence>MSRKSKRDMTPEELAELEAEDERAMEVARELRARREAVQGPAPIDRDIHASLPLTRVFYPLLGCTIVSFMVSRFAASMGMPELETVTSTAATLLFLTSFIVWFVSRHQAKKLTREARGE</sequence>
<dbReference type="RefSeq" id="WP_118271851.1">
    <property type="nucleotide sequence ID" value="NZ_QSJI01000003.1"/>
</dbReference>
<dbReference type="AlphaFoldDB" id="A0A414FWZ4"/>
<feature type="region of interest" description="Disordered" evidence="1">
    <location>
        <begin position="1"/>
        <end position="21"/>
    </location>
</feature>
<reference evidence="3 4" key="1">
    <citation type="submission" date="2018-08" db="EMBL/GenBank/DDBJ databases">
        <title>A genome reference for cultivated species of the human gut microbiota.</title>
        <authorList>
            <person name="Zou Y."/>
            <person name="Xue W."/>
            <person name="Luo G."/>
        </authorList>
    </citation>
    <scope>NUCLEOTIDE SEQUENCE [LARGE SCALE GENOMIC DNA]</scope>
    <source>
        <strain evidence="3 4">AM30-5LB</strain>
    </source>
</reference>
<gene>
    <name evidence="3" type="ORF">DW787_04720</name>
</gene>
<dbReference type="EMBL" id="QSJI01000003">
    <property type="protein sequence ID" value="RHD55991.1"/>
    <property type="molecule type" value="Genomic_DNA"/>
</dbReference>
<evidence type="ECO:0000256" key="2">
    <source>
        <dbReference type="SAM" id="Phobius"/>
    </source>
</evidence>
<comment type="caution">
    <text evidence="3">The sequence shown here is derived from an EMBL/GenBank/DDBJ whole genome shotgun (WGS) entry which is preliminary data.</text>
</comment>
<evidence type="ECO:0000313" key="4">
    <source>
        <dbReference type="Proteomes" id="UP000286050"/>
    </source>
</evidence>
<dbReference type="Proteomes" id="UP000286050">
    <property type="component" value="Unassembled WGS sequence"/>
</dbReference>
<keyword evidence="2" id="KW-0472">Membrane</keyword>
<proteinExistence type="predicted"/>